<accession>A0ABT2U9Z8</accession>
<dbReference type="Gene3D" id="6.10.340.10">
    <property type="match status" value="1"/>
</dbReference>
<dbReference type="Gene3D" id="1.10.287.950">
    <property type="entry name" value="Methyl-accepting chemotaxis protein"/>
    <property type="match status" value="1"/>
</dbReference>
<dbReference type="SMART" id="SM00283">
    <property type="entry name" value="MA"/>
    <property type="match status" value="1"/>
</dbReference>
<keyword evidence="2" id="KW-1003">Cell membrane</keyword>
<dbReference type="RefSeq" id="WP_262682347.1">
    <property type="nucleotide sequence ID" value="NZ_JAOQIO010000006.1"/>
</dbReference>
<evidence type="ECO:0000256" key="1">
    <source>
        <dbReference type="ARBA" id="ARBA00004236"/>
    </source>
</evidence>
<evidence type="ECO:0000256" key="6">
    <source>
        <dbReference type="PROSITE-ProRule" id="PRU00284"/>
    </source>
</evidence>
<dbReference type="PROSITE" id="PS51257">
    <property type="entry name" value="PROKAR_LIPOPROTEIN"/>
    <property type="match status" value="1"/>
</dbReference>
<keyword evidence="11" id="KW-1185">Reference proteome</keyword>
<feature type="transmembrane region" description="Helical" evidence="7">
    <location>
        <begin position="13"/>
        <end position="33"/>
    </location>
</feature>
<keyword evidence="7" id="KW-1133">Transmembrane helix</keyword>
<sequence length="701" mass="76087">MQWYKNLKLSLKLSLTLGFSLLIVFACLIALNLKQLYTISLDKGMLSAHQAGQDFSISLEEELVSISSVLKGLSVVALDANTQKKQSREDIIRILGKELEKQPSILALYTLWEPNAFDGNDKANVNKAPYDDATGRFIPYIVRSNDKQVIEPLKDYEKEGAGDYYLLAKRSKQITIIEPYAYQVDGKQVLMTSVIYPILDAKGDFIGILGADIALDTLQKQIEKEKPLGGYITVISGKGMYIAHGGKSDLVAKNYVDSPDKQQVWDQLQNGKTQTFSNNVNGVASIRDFDSITVQGSKDKWYIETVVPLTAVLQAYYDSLYISIGIAVASLLLLGLLLALIVWKVIVNPLNSVISILKNLAEGDFTHTVPVNSKDEFGVMAEHFNVMIQKLRQLLQLVSDLSMSAGATSQELAASAEETTRATETIVEAIQEVAMGSETQEQQAYDSSRAMDEMTQGMNRIANSTVNVAEAAKGIMDQTEKGNHSIHEAVQQMEVIRSSVDQSEASIIRLNAKSEEIGSIIGVITNISTQTNLLALNASIEAARVGEQGKGFAVVAAEVRKLAEQTKLAAENVAQLIHDVTQETSLAMSAMGQSTLEVVKGVASVSESGQLFEAITKEMSGVNQQIDEVSAAVQQISASSEQVASSIDRSARIAKDSSANSQSIAASSEEQLASMEEISSSSEALSAMVQELLDQLSKFKV</sequence>
<dbReference type="CDD" id="cd12913">
    <property type="entry name" value="PDC1_MCP_like"/>
    <property type="match status" value="1"/>
</dbReference>
<dbReference type="InterPro" id="IPR004089">
    <property type="entry name" value="MCPsignal_dom"/>
</dbReference>
<dbReference type="InterPro" id="IPR003660">
    <property type="entry name" value="HAMP_dom"/>
</dbReference>
<dbReference type="Pfam" id="PF22673">
    <property type="entry name" value="MCP-like_PDC_1"/>
    <property type="match status" value="1"/>
</dbReference>
<dbReference type="PANTHER" id="PTHR32089">
    <property type="entry name" value="METHYL-ACCEPTING CHEMOTAXIS PROTEIN MCPB"/>
    <property type="match status" value="1"/>
</dbReference>
<evidence type="ECO:0000256" key="3">
    <source>
        <dbReference type="ARBA" id="ARBA00023136"/>
    </source>
</evidence>
<dbReference type="CDD" id="cd06225">
    <property type="entry name" value="HAMP"/>
    <property type="match status" value="1"/>
</dbReference>
<feature type="domain" description="Methyl-accepting transducer" evidence="8">
    <location>
        <begin position="415"/>
        <end position="651"/>
    </location>
</feature>
<dbReference type="PANTHER" id="PTHR32089:SF112">
    <property type="entry name" value="LYSOZYME-LIKE PROTEIN-RELATED"/>
    <property type="match status" value="1"/>
</dbReference>
<dbReference type="PROSITE" id="PS50111">
    <property type="entry name" value="CHEMOTAXIS_TRANSDUC_2"/>
    <property type="match status" value="1"/>
</dbReference>
<dbReference type="PROSITE" id="PS50885">
    <property type="entry name" value="HAMP"/>
    <property type="match status" value="1"/>
</dbReference>
<evidence type="ECO:0000313" key="11">
    <source>
        <dbReference type="Proteomes" id="UP001652445"/>
    </source>
</evidence>
<keyword evidence="7" id="KW-0812">Transmembrane</keyword>
<evidence type="ECO:0000256" key="7">
    <source>
        <dbReference type="SAM" id="Phobius"/>
    </source>
</evidence>
<dbReference type="SUPFAM" id="SSF58104">
    <property type="entry name" value="Methyl-accepting chemotaxis protein (MCP) signaling domain"/>
    <property type="match status" value="1"/>
</dbReference>
<reference evidence="10 11" key="1">
    <citation type="submission" date="2022-09" db="EMBL/GenBank/DDBJ databases">
        <authorList>
            <person name="Han X.L."/>
            <person name="Wang Q."/>
            <person name="Lu T."/>
        </authorList>
    </citation>
    <scope>NUCLEOTIDE SEQUENCE [LARGE SCALE GENOMIC DNA]</scope>
    <source>
        <strain evidence="10 11">WQ 127069</strain>
    </source>
</reference>
<dbReference type="Gene3D" id="3.30.450.20">
    <property type="entry name" value="PAS domain"/>
    <property type="match status" value="2"/>
</dbReference>
<protein>
    <submittedName>
        <fullName evidence="10">Methyl-accepting chemotaxis protein</fullName>
    </submittedName>
</protein>
<dbReference type="EMBL" id="JAOQIO010000006">
    <property type="protein sequence ID" value="MCU6790826.1"/>
    <property type="molecule type" value="Genomic_DNA"/>
</dbReference>
<dbReference type="SMART" id="SM00304">
    <property type="entry name" value="HAMP"/>
    <property type="match status" value="2"/>
</dbReference>
<dbReference type="Proteomes" id="UP001652445">
    <property type="component" value="Unassembled WGS sequence"/>
</dbReference>
<dbReference type="Pfam" id="PF00672">
    <property type="entry name" value="HAMP"/>
    <property type="match status" value="1"/>
</dbReference>
<evidence type="ECO:0000259" key="9">
    <source>
        <dbReference type="PROSITE" id="PS50885"/>
    </source>
</evidence>
<keyword evidence="4 6" id="KW-0807">Transducer</keyword>
<dbReference type="Pfam" id="PF00015">
    <property type="entry name" value="MCPsignal"/>
    <property type="match status" value="1"/>
</dbReference>
<dbReference type="CDD" id="cd11386">
    <property type="entry name" value="MCP_signal"/>
    <property type="match status" value="1"/>
</dbReference>
<comment type="caution">
    <text evidence="10">The sequence shown here is derived from an EMBL/GenBank/DDBJ whole genome shotgun (WGS) entry which is preliminary data.</text>
</comment>
<feature type="transmembrane region" description="Helical" evidence="7">
    <location>
        <begin position="320"/>
        <end position="343"/>
    </location>
</feature>
<evidence type="ECO:0000256" key="4">
    <source>
        <dbReference type="ARBA" id="ARBA00023224"/>
    </source>
</evidence>
<organism evidence="10 11">
    <name type="scientific">Paenibacillus baimaensis</name>
    <dbReference type="NCBI Taxonomy" id="2982185"/>
    <lineage>
        <taxon>Bacteria</taxon>
        <taxon>Bacillati</taxon>
        <taxon>Bacillota</taxon>
        <taxon>Bacilli</taxon>
        <taxon>Bacillales</taxon>
        <taxon>Paenibacillaceae</taxon>
        <taxon>Paenibacillus</taxon>
    </lineage>
</organism>
<comment type="subcellular location">
    <subcellularLocation>
        <location evidence="1">Cell membrane</location>
    </subcellularLocation>
</comment>
<keyword evidence="3 7" id="KW-0472">Membrane</keyword>
<evidence type="ECO:0000256" key="5">
    <source>
        <dbReference type="ARBA" id="ARBA00029447"/>
    </source>
</evidence>
<evidence type="ECO:0000256" key="2">
    <source>
        <dbReference type="ARBA" id="ARBA00022475"/>
    </source>
</evidence>
<feature type="domain" description="HAMP" evidence="9">
    <location>
        <begin position="344"/>
        <end position="396"/>
    </location>
</feature>
<comment type="similarity">
    <text evidence="5">Belongs to the methyl-accepting chemotaxis (MCP) protein family.</text>
</comment>
<name>A0ABT2U9Z8_9BACL</name>
<evidence type="ECO:0000259" key="8">
    <source>
        <dbReference type="PROSITE" id="PS50111"/>
    </source>
</evidence>
<evidence type="ECO:0000313" key="10">
    <source>
        <dbReference type="EMBL" id="MCU6790826.1"/>
    </source>
</evidence>
<gene>
    <name evidence="10" type="ORF">OB236_01680</name>
</gene>
<proteinExistence type="inferred from homology"/>